<dbReference type="PANTHER" id="PTHR23282">
    <property type="entry name" value="APICAL ENDOSOMAL GLYCOPROTEIN PRECURSOR"/>
    <property type="match status" value="1"/>
</dbReference>
<dbReference type="PROSITE" id="PS50060">
    <property type="entry name" value="MAM_2"/>
    <property type="match status" value="1"/>
</dbReference>
<dbReference type="GO" id="GO:0016020">
    <property type="term" value="C:membrane"/>
    <property type="evidence" value="ECO:0007669"/>
    <property type="project" value="InterPro"/>
</dbReference>
<dbReference type="InterPro" id="IPR000998">
    <property type="entry name" value="MAM_dom"/>
</dbReference>
<proteinExistence type="predicted"/>
<dbReference type="InterPro" id="IPR013320">
    <property type="entry name" value="ConA-like_dom_sf"/>
</dbReference>
<evidence type="ECO:0000259" key="1">
    <source>
        <dbReference type="PROSITE" id="PS50060"/>
    </source>
</evidence>
<name>A0AAD9IZ34_9ANNE</name>
<dbReference type="AlphaFoldDB" id="A0AAD9IZ34"/>
<dbReference type="Proteomes" id="UP001208570">
    <property type="component" value="Unassembled WGS sequence"/>
</dbReference>
<dbReference type="Gene3D" id="2.60.120.200">
    <property type="match status" value="1"/>
</dbReference>
<feature type="domain" description="MAM" evidence="1">
    <location>
        <begin position="75"/>
        <end position="239"/>
    </location>
</feature>
<dbReference type="PANTHER" id="PTHR23282:SF146">
    <property type="entry name" value="RT07201P-RELATED"/>
    <property type="match status" value="1"/>
</dbReference>
<accession>A0AAD9IZ34</accession>
<reference evidence="2" key="1">
    <citation type="journal article" date="2023" name="Mol. Biol. Evol.">
        <title>Third-Generation Sequencing Reveals the Adaptive Role of the Epigenome in Three Deep-Sea Polychaetes.</title>
        <authorList>
            <person name="Perez M."/>
            <person name="Aroh O."/>
            <person name="Sun Y."/>
            <person name="Lan Y."/>
            <person name="Juniper S.K."/>
            <person name="Young C.R."/>
            <person name="Angers B."/>
            <person name="Qian P.Y."/>
        </authorList>
    </citation>
    <scope>NUCLEOTIDE SEQUENCE</scope>
    <source>
        <strain evidence="2">P08H-3</strain>
    </source>
</reference>
<sequence>MFEFGLGEDIRRHAAPIVGVDVSVIVSQFSAAEIELILRMKRWDFWREKKNGSTECRNSVISEYKRGYRACKTTQFCGFEDPAICGFEKLPGSDDLEWIRWHEATPSAYTGPSNDHTCDNSRGYYIYVEATKRAEGDVAKVISPRYYGYGEQCIEFYYHMYGYHVGILKVYTVVPRQDAVPMWRAFGNQGDVWSKARIPVPKKEANKGYQVVFEVTIGFGNEADIAVDDFRVFDGSCYDVIAPSNDATNTTTSRTTTVP</sequence>
<gene>
    <name evidence="2" type="ORF">LSH36_887g01011</name>
</gene>
<evidence type="ECO:0000313" key="3">
    <source>
        <dbReference type="Proteomes" id="UP001208570"/>
    </source>
</evidence>
<comment type="caution">
    <text evidence="2">The sequence shown here is derived from an EMBL/GenBank/DDBJ whole genome shotgun (WGS) entry which is preliminary data.</text>
</comment>
<protein>
    <recommendedName>
        <fullName evidence="1">MAM domain-containing protein</fullName>
    </recommendedName>
</protein>
<dbReference type="InterPro" id="IPR051560">
    <property type="entry name" value="MAM_domain-containing"/>
</dbReference>
<dbReference type="PRINTS" id="PR00020">
    <property type="entry name" value="MAMDOMAIN"/>
</dbReference>
<dbReference type="SMART" id="SM00137">
    <property type="entry name" value="MAM"/>
    <property type="match status" value="1"/>
</dbReference>
<dbReference type="EMBL" id="JAODUP010000887">
    <property type="protein sequence ID" value="KAK2143008.1"/>
    <property type="molecule type" value="Genomic_DNA"/>
</dbReference>
<dbReference type="Pfam" id="PF00629">
    <property type="entry name" value="MAM"/>
    <property type="match status" value="1"/>
</dbReference>
<keyword evidence="3" id="KW-1185">Reference proteome</keyword>
<dbReference type="SUPFAM" id="SSF49899">
    <property type="entry name" value="Concanavalin A-like lectins/glucanases"/>
    <property type="match status" value="1"/>
</dbReference>
<organism evidence="2 3">
    <name type="scientific">Paralvinella palmiformis</name>
    <dbReference type="NCBI Taxonomy" id="53620"/>
    <lineage>
        <taxon>Eukaryota</taxon>
        <taxon>Metazoa</taxon>
        <taxon>Spiralia</taxon>
        <taxon>Lophotrochozoa</taxon>
        <taxon>Annelida</taxon>
        <taxon>Polychaeta</taxon>
        <taxon>Sedentaria</taxon>
        <taxon>Canalipalpata</taxon>
        <taxon>Terebellida</taxon>
        <taxon>Terebelliformia</taxon>
        <taxon>Alvinellidae</taxon>
        <taxon>Paralvinella</taxon>
    </lineage>
</organism>
<dbReference type="CDD" id="cd06263">
    <property type="entry name" value="MAM"/>
    <property type="match status" value="1"/>
</dbReference>
<evidence type="ECO:0000313" key="2">
    <source>
        <dbReference type="EMBL" id="KAK2143008.1"/>
    </source>
</evidence>